<keyword evidence="3" id="KW-1185">Reference proteome</keyword>
<reference evidence="3" key="1">
    <citation type="journal article" date="2014" name="Science">
        <title>The coffee genome provides insight into the convergent evolution of caffeine biosynthesis.</title>
        <authorList>
            <person name="Denoeud F."/>
            <person name="Carretero-Paulet L."/>
            <person name="Dereeper A."/>
            <person name="Droc G."/>
            <person name="Guyot R."/>
            <person name="Pietrella M."/>
            <person name="Zheng C."/>
            <person name="Alberti A."/>
            <person name="Anthony F."/>
            <person name="Aprea G."/>
            <person name="Aury J.M."/>
            <person name="Bento P."/>
            <person name="Bernard M."/>
            <person name="Bocs S."/>
            <person name="Campa C."/>
            <person name="Cenci A."/>
            <person name="Combes M.C."/>
            <person name="Crouzillat D."/>
            <person name="Da Silva C."/>
            <person name="Daddiego L."/>
            <person name="De Bellis F."/>
            <person name="Dussert S."/>
            <person name="Garsmeur O."/>
            <person name="Gayraud T."/>
            <person name="Guignon V."/>
            <person name="Jahn K."/>
            <person name="Jamilloux V."/>
            <person name="Joet T."/>
            <person name="Labadie K."/>
            <person name="Lan T."/>
            <person name="Leclercq J."/>
            <person name="Lepelley M."/>
            <person name="Leroy T."/>
            <person name="Li L.T."/>
            <person name="Librado P."/>
            <person name="Lopez L."/>
            <person name="Munoz A."/>
            <person name="Noel B."/>
            <person name="Pallavicini A."/>
            <person name="Perrotta G."/>
            <person name="Poncet V."/>
            <person name="Pot D."/>
            <person name="Priyono X."/>
            <person name="Rigoreau M."/>
            <person name="Rouard M."/>
            <person name="Rozas J."/>
            <person name="Tranchant-Dubreuil C."/>
            <person name="VanBuren R."/>
            <person name="Zhang Q."/>
            <person name="Andrade A.C."/>
            <person name="Argout X."/>
            <person name="Bertrand B."/>
            <person name="de Kochko A."/>
            <person name="Graziosi G."/>
            <person name="Henry R.J."/>
            <person name="Jayarama X."/>
            <person name="Ming R."/>
            <person name="Nagai C."/>
            <person name="Rounsley S."/>
            <person name="Sankoff D."/>
            <person name="Giuliano G."/>
            <person name="Albert V.A."/>
            <person name="Wincker P."/>
            <person name="Lashermes P."/>
        </authorList>
    </citation>
    <scope>NUCLEOTIDE SEQUENCE [LARGE SCALE GENOMIC DNA]</scope>
    <source>
        <strain evidence="3">cv. DH200-94</strain>
    </source>
</reference>
<sequence length="93" mass="10941">MVCPCLSRNNLEGPNSVKPISNYTNMIRMILFFSVLHCLFFFFFFNSMIVISVFFFKKIFFFSRREFLLALDKARKFVSALAAIIFNSQLWTG</sequence>
<dbReference type="Gramene" id="CDP18741">
    <property type="protein sequence ID" value="CDP18741"/>
    <property type="gene ID" value="GSCOC_T00002675001"/>
</dbReference>
<dbReference type="Proteomes" id="UP000295252">
    <property type="component" value="Chromosome VII"/>
</dbReference>
<dbReference type="AlphaFoldDB" id="A0A068VDE5"/>
<name>A0A068VDE5_COFCA</name>
<keyword evidence="1" id="KW-0812">Transmembrane</keyword>
<proteinExistence type="predicted"/>
<accession>A0A068VDE5</accession>
<dbReference type="InParanoid" id="A0A068VDE5"/>
<dbReference type="EMBL" id="HG739362">
    <property type="protein sequence ID" value="CDP18741.1"/>
    <property type="molecule type" value="Genomic_DNA"/>
</dbReference>
<keyword evidence="1" id="KW-0472">Membrane</keyword>
<evidence type="ECO:0000313" key="2">
    <source>
        <dbReference type="EMBL" id="CDP18741.1"/>
    </source>
</evidence>
<evidence type="ECO:0000256" key="1">
    <source>
        <dbReference type="SAM" id="Phobius"/>
    </source>
</evidence>
<gene>
    <name evidence="2" type="ORF">GSCOC_T00002675001</name>
</gene>
<evidence type="ECO:0000313" key="3">
    <source>
        <dbReference type="Proteomes" id="UP000295252"/>
    </source>
</evidence>
<protein>
    <submittedName>
        <fullName evidence="2">Uncharacterized protein</fullName>
    </submittedName>
</protein>
<feature type="transmembrane region" description="Helical" evidence="1">
    <location>
        <begin position="29"/>
        <end position="56"/>
    </location>
</feature>
<keyword evidence="1" id="KW-1133">Transmembrane helix</keyword>
<organism evidence="2 3">
    <name type="scientific">Coffea canephora</name>
    <name type="common">Robusta coffee</name>
    <dbReference type="NCBI Taxonomy" id="49390"/>
    <lineage>
        <taxon>Eukaryota</taxon>
        <taxon>Viridiplantae</taxon>
        <taxon>Streptophyta</taxon>
        <taxon>Embryophyta</taxon>
        <taxon>Tracheophyta</taxon>
        <taxon>Spermatophyta</taxon>
        <taxon>Magnoliopsida</taxon>
        <taxon>eudicotyledons</taxon>
        <taxon>Gunneridae</taxon>
        <taxon>Pentapetalae</taxon>
        <taxon>asterids</taxon>
        <taxon>lamiids</taxon>
        <taxon>Gentianales</taxon>
        <taxon>Rubiaceae</taxon>
        <taxon>Ixoroideae</taxon>
        <taxon>Gardenieae complex</taxon>
        <taxon>Bertiereae - Coffeeae clade</taxon>
        <taxon>Coffeeae</taxon>
        <taxon>Coffea</taxon>
    </lineage>
</organism>